<dbReference type="Proteomes" id="UP001431572">
    <property type="component" value="Chromosome 1"/>
</dbReference>
<gene>
    <name evidence="2" type="ORF">HXX08_07720</name>
    <name evidence="3" type="ORF">OZ401_000889</name>
</gene>
<accession>A0A8T7M1V0</accession>
<name>A0A8T7M1V0_9CHLR</name>
<dbReference type="EMBL" id="JACATZ010000001">
    <property type="protein sequence ID" value="NWJ45751.1"/>
    <property type="molecule type" value="Genomic_DNA"/>
</dbReference>
<sequence>MDDFGVFMLVVAWLVAIIGGPTILIFKLIRRDEDPDRRYRMVTGFKGWFIGLAAALLLYMVLPTVFVNQSADPDSMGEIQLFFILILPPICAGVVFLIFAILADRFKTQDEFPKSIEEEEGIYYR</sequence>
<feature type="transmembrane region" description="Helical" evidence="1">
    <location>
        <begin position="6"/>
        <end position="26"/>
    </location>
</feature>
<dbReference type="RefSeq" id="WP_341469508.1">
    <property type="nucleotide sequence ID" value="NZ_CP128399.1"/>
</dbReference>
<evidence type="ECO:0000313" key="2">
    <source>
        <dbReference type="EMBL" id="NWJ45751.1"/>
    </source>
</evidence>
<evidence type="ECO:0000256" key="1">
    <source>
        <dbReference type="SAM" id="Phobius"/>
    </source>
</evidence>
<reference evidence="3" key="2">
    <citation type="journal article" date="2024" name="Nature">
        <title>Anoxygenic phototroph of the Chloroflexota uses a type I reaction centre.</title>
        <authorList>
            <person name="Tsuji J.M."/>
            <person name="Shaw N.A."/>
            <person name="Nagashima S."/>
            <person name="Venkiteswaran J.J."/>
            <person name="Schiff S.L."/>
            <person name="Watanabe T."/>
            <person name="Fukui M."/>
            <person name="Hanada S."/>
            <person name="Tank M."/>
            <person name="Neufeld J.D."/>
        </authorList>
    </citation>
    <scope>NUCLEOTIDE SEQUENCE</scope>
    <source>
        <strain evidence="3">L227-S17</strain>
    </source>
</reference>
<dbReference type="EMBL" id="CP128399">
    <property type="protein sequence ID" value="WJW67620.1"/>
    <property type="molecule type" value="Genomic_DNA"/>
</dbReference>
<proteinExistence type="predicted"/>
<protein>
    <submittedName>
        <fullName evidence="2">Uncharacterized protein</fullName>
    </submittedName>
</protein>
<feature type="transmembrane region" description="Helical" evidence="1">
    <location>
        <begin position="47"/>
        <end position="67"/>
    </location>
</feature>
<keyword evidence="5" id="KW-1185">Reference proteome</keyword>
<dbReference type="Proteomes" id="UP000521676">
    <property type="component" value="Unassembled WGS sequence"/>
</dbReference>
<evidence type="ECO:0000313" key="3">
    <source>
        <dbReference type="EMBL" id="WJW67620.1"/>
    </source>
</evidence>
<keyword evidence="1" id="KW-0812">Transmembrane</keyword>
<organism evidence="2 4">
    <name type="scientific">Candidatus Chlorohelix allophototropha</name>
    <dbReference type="NCBI Taxonomy" id="3003348"/>
    <lineage>
        <taxon>Bacteria</taxon>
        <taxon>Bacillati</taxon>
        <taxon>Chloroflexota</taxon>
        <taxon>Chloroflexia</taxon>
        <taxon>Candidatus Chloroheliales</taxon>
        <taxon>Candidatus Chloroheliaceae</taxon>
        <taxon>Candidatus Chlorohelix</taxon>
    </lineage>
</organism>
<reference evidence="2 4" key="1">
    <citation type="submission" date="2020-06" db="EMBL/GenBank/DDBJ databases">
        <title>Anoxygenic phototrophic Chloroflexota member uses a Type I reaction center.</title>
        <authorList>
            <person name="Tsuji J.M."/>
            <person name="Shaw N.A."/>
            <person name="Nagashima S."/>
            <person name="Venkiteswaran J."/>
            <person name="Schiff S.L."/>
            <person name="Hanada S."/>
            <person name="Tank M."/>
            <person name="Neufeld J.D."/>
        </authorList>
    </citation>
    <scope>NUCLEOTIDE SEQUENCE [LARGE SCALE GENOMIC DNA]</scope>
    <source>
        <strain evidence="2">L227-S17</strain>
    </source>
</reference>
<evidence type="ECO:0000313" key="5">
    <source>
        <dbReference type="Proteomes" id="UP001431572"/>
    </source>
</evidence>
<dbReference type="AlphaFoldDB" id="A0A8T7M1V0"/>
<keyword evidence="1" id="KW-1133">Transmembrane helix</keyword>
<evidence type="ECO:0000313" key="4">
    <source>
        <dbReference type="Proteomes" id="UP000521676"/>
    </source>
</evidence>
<feature type="transmembrane region" description="Helical" evidence="1">
    <location>
        <begin position="79"/>
        <end position="102"/>
    </location>
</feature>
<keyword evidence="1" id="KW-0472">Membrane</keyword>